<evidence type="ECO:0000313" key="5">
    <source>
        <dbReference type="Proteomes" id="UP000636960"/>
    </source>
</evidence>
<gene>
    <name evidence="4" type="ORF">Ari01nite_74190</name>
</gene>
<evidence type="ECO:0000259" key="3">
    <source>
        <dbReference type="PROSITE" id="PS50887"/>
    </source>
</evidence>
<dbReference type="Pfam" id="PF00990">
    <property type="entry name" value="GGDEF"/>
    <property type="match status" value="1"/>
</dbReference>
<dbReference type="SUPFAM" id="SSF141868">
    <property type="entry name" value="EAL domain-like"/>
    <property type="match status" value="1"/>
</dbReference>
<keyword evidence="1" id="KW-0472">Membrane</keyword>
<dbReference type="PROSITE" id="PS50887">
    <property type="entry name" value="GGDEF"/>
    <property type="match status" value="1"/>
</dbReference>
<dbReference type="InterPro" id="IPR043128">
    <property type="entry name" value="Rev_trsase/Diguanyl_cyclase"/>
</dbReference>
<dbReference type="InterPro" id="IPR000160">
    <property type="entry name" value="GGDEF_dom"/>
</dbReference>
<feature type="transmembrane region" description="Helical" evidence="1">
    <location>
        <begin position="183"/>
        <end position="202"/>
    </location>
</feature>
<dbReference type="AlphaFoldDB" id="A0A919MYI6"/>
<evidence type="ECO:0000259" key="2">
    <source>
        <dbReference type="PROSITE" id="PS50883"/>
    </source>
</evidence>
<feature type="domain" description="EAL" evidence="2">
    <location>
        <begin position="384"/>
        <end position="638"/>
    </location>
</feature>
<dbReference type="CDD" id="cd01949">
    <property type="entry name" value="GGDEF"/>
    <property type="match status" value="1"/>
</dbReference>
<dbReference type="PANTHER" id="PTHR33121">
    <property type="entry name" value="CYCLIC DI-GMP PHOSPHODIESTERASE PDEF"/>
    <property type="match status" value="1"/>
</dbReference>
<dbReference type="Gene3D" id="3.30.70.270">
    <property type="match status" value="1"/>
</dbReference>
<dbReference type="InterPro" id="IPR001633">
    <property type="entry name" value="EAL_dom"/>
</dbReference>
<organism evidence="4 5">
    <name type="scientific">Paractinoplanes rishiriensis</name>
    <dbReference type="NCBI Taxonomy" id="1050105"/>
    <lineage>
        <taxon>Bacteria</taxon>
        <taxon>Bacillati</taxon>
        <taxon>Actinomycetota</taxon>
        <taxon>Actinomycetes</taxon>
        <taxon>Micromonosporales</taxon>
        <taxon>Micromonosporaceae</taxon>
        <taxon>Paractinoplanes</taxon>
    </lineage>
</organism>
<dbReference type="SMART" id="SM00267">
    <property type="entry name" value="GGDEF"/>
    <property type="match status" value="1"/>
</dbReference>
<dbReference type="Proteomes" id="UP000636960">
    <property type="component" value="Unassembled WGS sequence"/>
</dbReference>
<dbReference type="InterPro" id="IPR050706">
    <property type="entry name" value="Cyclic-di-GMP_PDE-like"/>
</dbReference>
<evidence type="ECO:0000256" key="1">
    <source>
        <dbReference type="SAM" id="Phobius"/>
    </source>
</evidence>
<evidence type="ECO:0000313" key="4">
    <source>
        <dbReference type="EMBL" id="GIE99954.1"/>
    </source>
</evidence>
<proteinExistence type="predicted"/>
<dbReference type="EMBL" id="BOMV01000078">
    <property type="protein sequence ID" value="GIE99954.1"/>
    <property type="molecule type" value="Genomic_DNA"/>
</dbReference>
<reference evidence="4" key="1">
    <citation type="submission" date="2021-01" db="EMBL/GenBank/DDBJ databases">
        <title>Whole genome shotgun sequence of Actinoplanes rishiriensis NBRC 108556.</title>
        <authorList>
            <person name="Komaki H."/>
            <person name="Tamura T."/>
        </authorList>
    </citation>
    <scope>NUCLEOTIDE SEQUENCE</scope>
    <source>
        <strain evidence="4">NBRC 108556</strain>
    </source>
</reference>
<dbReference type="SMART" id="SM00052">
    <property type="entry name" value="EAL"/>
    <property type="match status" value="1"/>
</dbReference>
<dbReference type="GO" id="GO:0071111">
    <property type="term" value="F:cyclic-guanylate-specific phosphodiesterase activity"/>
    <property type="evidence" value="ECO:0007669"/>
    <property type="project" value="InterPro"/>
</dbReference>
<sequence length="642" mass="70079">MVPTRRQARPERTRHWVTAGLAGTLVVLSGYGLAASWHQNLLVRDVSVAGGHVAAYQQAAYRSAWEMALIRATINDPDGPERQQVLAADQQTYAATLHIAAIDRANAREAGALASRQLNLRPQINWYLTQLDRGEVTGARNTLKTVIEPAYARIMDRLLDKQNQHLASYIQHQASAERDSRRLAWGSLVTFVLSLLVLVWFARSTRTHRRQVELLATTDALTGLPNRAAFTSHTQHALDTADEAGLPTVLTVNIDGFREVNDQLGPRIGDHLLIEAGRRLASSVREADLVARLGGDEFAVLLRPGATDDGDTVAVRLREAFDQPFLLDDITVDLEISIGAATAGPDTEVAALLRNADIAMHDAKQQHDGFRRFTVDHNLDPAARLTQLGDLRRGLDDPDQFTLHYQPKIAVGTGELTGVEALARWQHPTKGMVPPNEFIPVLETTSLIHRFTDRVLALALQQARRWLDAGHRVPVAVNVSTRSLLDLSFPDRLAEALESAGVPGELLCIEVTEHSVMSDPTTAIEALRRIRAFGVKTSIDDYGTGYSSMSYLKLLPVDELKIDRSFVADMVADPSSHALVASTIALGHNLGLAVVAEGVEDPTTVAALAALACNTAQGYHFARPLPADDLTERYRLAGQLTG</sequence>
<keyword evidence="5" id="KW-1185">Reference proteome</keyword>
<dbReference type="NCBIfam" id="TIGR00254">
    <property type="entry name" value="GGDEF"/>
    <property type="match status" value="1"/>
</dbReference>
<protein>
    <submittedName>
        <fullName evidence="4">GGDEF-domain containing protein</fullName>
    </submittedName>
</protein>
<dbReference type="InterPro" id="IPR029787">
    <property type="entry name" value="Nucleotide_cyclase"/>
</dbReference>
<feature type="domain" description="GGDEF" evidence="3">
    <location>
        <begin position="245"/>
        <end position="378"/>
    </location>
</feature>
<dbReference type="RefSeq" id="WP_203787178.1">
    <property type="nucleotide sequence ID" value="NZ_BOMV01000078.1"/>
</dbReference>
<keyword evidence="1" id="KW-1133">Transmembrane helix</keyword>
<dbReference type="Gene3D" id="3.20.20.450">
    <property type="entry name" value="EAL domain"/>
    <property type="match status" value="1"/>
</dbReference>
<dbReference type="PANTHER" id="PTHR33121:SF70">
    <property type="entry name" value="SIGNALING PROTEIN YKOW"/>
    <property type="match status" value="1"/>
</dbReference>
<name>A0A919MYI6_9ACTN</name>
<keyword evidence="1" id="KW-0812">Transmembrane</keyword>
<dbReference type="Pfam" id="PF00563">
    <property type="entry name" value="EAL"/>
    <property type="match status" value="1"/>
</dbReference>
<dbReference type="InterPro" id="IPR035919">
    <property type="entry name" value="EAL_sf"/>
</dbReference>
<dbReference type="CDD" id="cd01948">
    <property type="entry name" value="EAL"/>
    <property type="match status" value="1"/>
</dbReference>
<dbReference type="SUPFAM" id="SSF55073">
    <property type="entry name" value="Nucleotide cyclase"/>
    <property type="match status" value="1"/>
</dbReference>
<comment type="caution">
    <text evidence="4">The sequence shown here is derived from an EMBL/GenBank/DDBJ whole genome shotgun (WGS) entry which is preliminary data.</text>
</comment>
<dbReference type="PROSITE" id="PS50883">
    <property type="entry name" value="EAL"/>
    <property type="match status" value="1"/>
</dbReference>
<accession>A0A919MYI6</accession>